<dbReference type="InterPro" id="IPR013320">
    <property type="entry name" value="ConA-like_dom_sf"/>
</dbReference>
<dbReference type="Pfam" id="PF00643">
    <property type="entry name" value="zf-B_box"/>
    <property type="match status" value="1"/>
</dbReference>
<keyword evidence="10" id="KW-1185">Reference proteome</keyword>
<dbReference type="CDD" id="cd19768">
    <property type="entry name" value="Bbox2_TRIM14"/>
    <property type="match status" value="1"/>
</dbReference>
<evidence type="ECO:0000256" key="6">
    <source>
        <dbReference type="ARBA" id="ARBA00034460"/>
    </source>
</evidence>
<dbReference type="Pfam" id="PF25600">
    <property type="entry name" value="TRIM_CC"/>
    <property type="match status" value="1"/>
</dbReference>
<feature type="domain" description="B box-type" evidence="8">
    <location>
        <begin position="81"/>
        <end position="123"/>
    </location>
</feature>
<name>A0ABM1L6P1_GEKJA</name>
<evidence type="ECO:0000256" key="2">
    <source>
        <dbReference type="ARBA" id="ARBA00022699"/>
    </source>
</evidence>
<evidence type="ECO:0000259" key="8">
    <source>
        <dbReference type="PROSITE" id="PS50119"/>
    </source>
</evidence>
<evidence type="ECO:0000256" key="3">
    <source>
        <dbReference type="ARBA" id="ARBA00022723"/>
    </source>
</evidence>
<reference evidence="11" key="1">
    <citation type="submission" date="2025-08" db="UniProtKB">
        <authorList>
            <consortium name="RefSeq"/>
        </authorList>
    </citation>
    <scope>IDENTIFICATION</scope>
</reference>
<dbReference type="InterPro" id="IPR003879">
    <property type="entry name" value="Butyrophylin_SPRY"/>
</dbReference>
<keyword evidence="2" id="KW-0528">Neurotoxin</keyword>
<keyword evidence="5" id="KW-0862">Zinc</keyword>
<keyword evidence="4 7" id="KW-0863">Zinc-finger</keyword>
<dbReference type="Pfam" id="PF13765">
    <property type="entry name" value="PRY"/>
    <property type="match status" value="1"/>
</dbReference>
<evidence type="ECO:0000313" key="11">
    <source>
        <dbReference type="RefSeq" id="XP_015281628.1"/>
    </source>
</evidence>
<dbReference type="InterPro" id="IPR000315">
    <property type="entry name" value="Znf_B-box"/>
</dbReference>
<dbReference type="InterPro" id="IPR003877">
    <property type="entry name" value="SPRY_dom"/>
</dbReference>
<feature type="domain" description="B30.2/SPRY" evidence="9">
    <location>
        <begin position="310"/>
        <end position="503"/>
    </location>
</feature>
<evidence type="ECO:0000256" key="4">
    <source>
        <dbReference type="ARBA" id="ARBA00022771"/>
    </source>
</evidence>
<evidence type="ECO:0000256" key="7">
    <source>
        <dbReference type="PROSITE-ProRule" id="PRU00024"/>
    </source>
</evidence>
<dbReference type="Pfam" id="PF00622">
    <property type="entry name" value="SPRY"/>
    <property type="match status" value="1"/>
</dbReference>
<accession>A0ABM1L6P1</accession>
<sequence length="503" mass="57919">MARWEPEALSTRGPLCELCAPQEEPRTAAWTCLTCLSSFCGAHARPHPGAEDAGGVAGPAFRGHRVCPAEEAAEELRSLRELARSCADHRGRPLELFCEECALCVCALCPALGPHRGHRVSLIAQAAGRKQAIMASYLKQLSMKKQQEIDNTKHIEKATNELKARTSASKTWLTGKFAEICRLFEEEEALAKRYIEEKGQQTLRRYEEQMEESERQIRIVDSFSDRIRQIQLRPDPLCLLQDYATIEKEIAKQKTPTEQWVAVPVSFEHLANHFRRFVETIQSILRKPLETRLKEDVFSSLDSTLKEPGVLLKVNSRVDRLLFLKHARSPTLEFDTLHPRLTLSEDLLSISYFWRRRFYASNPQRFDSLWQVLSRDSFCAGSHYWEVDLLQAGQGWWIGAAYPSIKRKGDSELCRLGWNRESWCIKRFDFEYWAFHNGEKIPIQTENDPERVGVFLDYEAGLLSFYNVTFGMAHLHTFRSKFTEPVRPALRLWEGTITIRKLS</sequence>
<evidence type="ECO:0000256" key="1">
    <source>
        <dbReference type="ARBA" id="ARBA00009651"/>
    </source>
</evidence>
<dbReference type="PROSITE" id="PS50119">
    <property type="entry name" value="ZF_BBOX"/>
    <property type="match status" value="1"/>
</dbReference>
<dbReference type="SMART" id="SM00589">
    <property type="entry name" value="PRY"/>
    <property type="match status" value="1"/>
</dbReference>
<dbReference type="CDD" id="cd19842">
    <property type="entry name" value="Bbox1_TRIM25-like_C-IV"/>
    <property type="match status" value="1"/>
</dbReference>
<dbReference type="InterPro" id="IPR058030">
    <property type="entry name" value="TRIM8/14/16/25/29/45/65_CC"/>
</dbReference>
<dbReference type="Proteomes" id="UP000694871">
    <property type="component" value="Unplaced"/>
</dbReference>
<protein>
    <submittedName>
        <fullName evidence="11">Tripartite motif-containing protein 14-like</fullName>
    </submittedName>
</protein>
<dbReference type="PANTHER" id="PTHR25465">
    <property type="entry name" value="B-BOX DOMAIN CONTAINING"/>
    <property type="match status" value="1"/>
</dbReference>
<keyword evidence="3" id="KW-0479">Metal-binding</keyword>
<dbReference type="InterPro" id="IPR043136">
    <property type="entry name" value="B30.2/SPRY_sf"/>
</dbReference>
<dbReference type="InterPro" id="IPR051051">
    <property type="entry name" value="E3_ubiq-ligase_TRIM/RNF"/>
</dbReference>
<dbReference type="PRINTS" id="PR01407">
    <property type="entry name" value="BUTYPHLNCDUF"/>
</dbReference>
<dbReference type="RefSeq" id="XP_015281628.1">
    <property type="nucleotide sequence ID" value="XM_015426142.1"/>
</dbReference>
<dbReference type="GeneID" id="107122990"/>
<gene>
    <name evidence="11" type="primary">LOC107122990</name>
</gene>
<proteinExistence type="inferred from homology"/>
<dbReference type="SUPFAM" id="SSF57845">
    <property type="entry name" value="B-box zinc-binding domain"/>
    <property type="match status" value="1"/>
</dbReference>
<dbReference type="Gene3D" id="2.60.120.920">
    <property type="match status" value="1"/>
</dbReference>
<dbReference type="SUPFAM" id="SSF49899">
    <property type="entry name" value="Concanavalin A-like lectins/glucanases"/>
    <property type="match status" value="1"/>
</dbReference>
<comment type="function">
    <text evidence="6">Neurotoxin that produces dose-dependent hypolocomotion and hyperalgesia in mice. May directly act on the central nervous system, as it is 6500-fold more potent when administered intracerebroventricularly than intraperitoneal.</text>
</comment>
<dbReference type="SMART" id="SM00336">
    <property type="entry name" value="BBOX"/>
    <property type="match status" value="1"/>
</dbReference>
<evidence type="ECO:0000259" key="9">
    <source>
        <dbReference type="PROSITE" id="PS50188"/>
    </source>
</evidence>
<dbReference type="Gene3D" id="4.10.830.40">
    <property type="match status" value="1"/>
</dbReference>
<keyword evidence="2" id="KW-0800">Toxin</keyword>
<dbReference type="InterPro" id="IPR001870">
    <property type="entry name" value="B30.2/SPRY"/>
</dbReference>
<dbReference type="PANTHER" id="PTHR25465:SF11">
    <property type="entry name" value="TRIPARTITE MOTIF CONTAINING 14"/>
    <property type="match status" value="1"/>
</dbReference>
<dbReference type="PROSITE" id="PS50188">
    <property type="entry name" value="B302_SPRY"/>
    <property type="match status" value="1"/>
</dbReference>
<dbReference type="SMART" id="SM00449">
    <property type="entry name" value="SPRY"/>
    <property type="match status" value="1"/>
</dbReference>
<dbReference type="Gene3D" id="3.30.160.60">
    <property type="entry name" value="Classic Zinc Finger"/>
    <property type="match status" value="1"/>
</dbReference>
<organism evidence="10 11">
    <name type="scientific">Gekko japonicus</name>
    <name type="common">Schlegel's Japanese gecko</name>
    <dbReference type="NCBI Taxonomy" id="146911"/>
    <lineage>
        <taxon>Eukaryota</taxon>
        <taxon>Metazoa</taxon>
        <taxon>Chordata</taxon>
        <taxon>Craniata</taxon>
        <taxon>Vertebrata</taxon>
        <taxon>Euteleostomi</taxon>
        <taxon>Lepidosauria</taxon>
        <taxon>Squamata</taxon>
        <taxon>Bifurcata</taxon>
        <taxon>Gekkota</taxon>
        <taxon>Gekkonidae</taxon>
        <taxon>Gekkoninae</taxon>
        <taxon>Gekko</taxon>
    </lineage>
</organism>
<evidence type="ECO:0000256" key="5">
    <source>
        <dbReference type="ARBA" id="ARBA00022833"/>
    </source>
</evidence>
<comment type="similarity">
    <text evidence="1">Belongs to the ohanin/vespryn family.</text>
</comment>
<evidence type="ECO:0000313" key="10">
    <source>
        <dbReference type="Proteomes" id="UP000694871"/>
    </source>
</evidence>
<dbReference type="InterPro" id="IPR006574">
    <property type="entry name" value="PRY"/>
</dbReference>